<evidence type="ECO:0000256" key="1">
    <source>
        <dbReference type="SAM" id="SignalP"/>
    </source>
</evidence>
<name>A0A2S4KPS9_9HYPO</name>
<evidence type="ECO:0008006" key="4">
    <source>
        <dbReference type="Google" id="ProtNLM"/>
    </source>
</evidence>
<dbReference type="Proteomes" id="UP000237481">
    <property type="component" value="Unassembled WGS sequence"/>
</dbReference>
<gene>
    <name evidence="2" type="ORF">TPAR_07577</name>
</gene>
<accession>A0A2S4KPS9</accession>
<dbReference type="AlphaFoldDB" id="A0A2S4KPS9"/>
<dbReference type="EMBL" id="PKSG01000889">
    <property type="protein sequence ID" value="POR32196.1"/>
    <property type="molecule type" value="Genomic_DNA"/>
</dbReference>
<evidence type="ECO:0000313" key="2">
    <source>
        <dbReference type="EMBL" id="POR32196.1"/>
    </source>
</evidence>
<reference evidence="2 3" key="1">
    <citation type="submission" date="2018-01" db="EMBL/GenBank/DDBJ databases">
        <title>Harnessing the power of phylogenomics to disentangle the directionality and signatures of interkingdom host jumping in the parasitic fungal genus Tolypocladium.</title>
        <authorList>
            <person name="Quandt C.A."/>
            <person name="Patterson W."/>
            <person name="Spatafora J.W."/>
        </authorList>
    </citation>
    <scope>NUCLEOTIDE SEQUENCE [LARGE SCALE GENOMIC DNA]</scope>
    <source>
        <strain evidence="2 3">NRBC 100945</strain>
    </source>
</reference>
<proteinExistence type="predicted"/>
<comment type="caution">
    <text evidence="2">The sequence shown here is derived from an EMBL/GenBank/DDBJ whole genome shotgun (WGS) entry which is preliminary data.</text>
</comment>
<sequence length="146" mass="15486">MQLTKTLVAAILAASTASAAPTADEKSMMAAVPQWTFENMERVCKEDDSCCTWKFSINTHLADPTNCVYKVEAAVASHANGGPSKCGGYTITSGWSGQFGPGNGFTVLSVVDDEKRLITYPSYTDKQVEGGNVVKPDQSYAPAALP</sequence>
<keyword evidence="3" id="KW-1185">Reference proteome</keyword>
<protein>
    <recommendedName>
        <fullName evidence="4">Small secreted protein</fullName>
    </recommendedName>
</protein>
<organism evidence="2 3">
    <name type="scientific">Tolypocladium paradoxum</name>
    <dbReference type="NCBI Taxonomy" id="94208"/>
    <lineage>
        <taxon>Eukaryota</taxon>
        <taxon>Fungi</taxon>
        <taxon>Dikarya</taxon>
        <taxon>Ascomycota</taxon>
        <taxon>Pezizomycotina</taxon>
        <taxon>Sordariomycetes</taxon>
        <taxon>Hypocreomycetidae</taxon>
        <taxon>Hypocreales</taxon>
        <taxon>Ophiocordycipitaceae</taxon>
        <taxon>Tolypocladium</taxon>
    </lineage>
</organism>
<evidence type="ECO:0000313" key="3">
    <source>
        <dbReference type="Proteomes" id="UP000237481"/>
    </source>
</evidence>
<keyword evidence="1" id="KW-0732">Signal</keyword>
<feature type="signal peptide" evidence="1">
    <location>
        <begin position="1"/>
        <end position="19"/>
    </location>
</feature>
<dbReference type="OrthoDB" id="5352317at2759"/>
<feature type="chain" id="PRO_5015459796" description="Small secreted protein" evidence="1">
    <location>
        <begin position="20"/>
        <end position="146"/>
    </location>
</feature>